<dbReference type="PANTHER" id="PTHR22835">
    <property type="entry name" value="ZINC FINGER FYVE DOMAIN CONTAINING PROTEIN"/>
    <property type="match status" value="1"/>
</dbReference>
<dbReference type="EMBL" id="JBHFFA010000008">
    <property type="protein sequence ID" value="KAL2609341.1"/>
    <property type="molecule type" value="Genomic_DNA"/>
</dbReference>
<proteinExistence type="inferred from homology"/>
<keyword evidence="3" id="KW-1185">Reference proteome</keyword>
<sequence>MGRSSECISVGDYRLQMMVLAALLFTLLGSESGLVLGLAGPSPTALAFGRKPLLQPYIQNGPFHYRFGVNFAFGGATASGSANSTPVNLAAQIPQFVQFKRSTEKLSREQGCDLYHAKLPTKEAFDNALYTIEIGGNDIINAAKATQNQASVLGQLIPTAMNVVRVGAKVRLVA</sequence>
<dbReference type="Gene3D" id="3.40.50.1110">
    <property type="entry name" value="SGNH hydrolase"/>
    <property type="match status" value="1"/>
</dbReference>
<protein>
    <recommendedName>
        <fullName evidence="4">GDSL esterase/lipase</fullName>
    </recommendedName>
</protein>
<dbReference type="InterPro" id="IPR036514">
    <property type="entry name" value="SGNH_hydro_sf"/>
</dbReference>
<dbReference type="PANTHER" id="PTHR22835:SF659">
    <property type="entry name" value="GDSL LIPASE_ACYLHYDROLASE, PUTATIVE (AFU_ORTHOLOGUE AFUA_2G00510)-RELATED"/>
    <property type="match status" value="1"/>
</dbReference>
<name>A0ABD1XN50_9MARC</name>
<dbReference type="InterPro" id="IPR001087">
    <property type="entry name" value="GDSL"/>
</dbReference>
<dbReference type="Pfam" id="PF00657">
    <property type="entry name" value="Lipase_GDSL"/>
    <property type="match status" value="1"/>
</dbReference>
<reference evidence="2 3" key="1">
    <citation type="submission" date="2024-09" db="EMBL/GenBank/DDBJ databases">
        <title>Chromosome-scale assembly of Riccia fluitans.</title>
        <authorList>
            <person name="Paukszto L."/>
            <person name="Sawicki J."/>
            <person name="Karawczyk K."/>
            <person name="Piernik-Szablinska J."/>
            <person name="Szczecinska M."/>
            <person name="Mazdziarz M."/>
        </authorList>
    </citation>
    <scope>NUCLEOTIDE SEQUENCE [LARGE SCALE GENOMIC DNA]</scope>
    <source>
        <strain evidence="2">Rf_01</strain>
        <tissue evidence="2">Aerial parts of the thallus</tissue>
    </source>
</reference>
<comment type="similarity">
    <text evidence="1">Belongs to the 'GDSL' lipolytic enzyme family.</text>
</comment>
<evidence type="ECO:0000256" key="1">
    <source>
        <dbReference type="ARBA" id="ARBA00008668"/>
    </source>
</evidence>
<evidence type="ECO:0008006" key="4">
    <source>
        <dbReference type="Google" id="ProtNLM"/>
    </source>
</evidence>
<evidence type="ECO:0000313" key="3">
    <source>
        <dbReference type="Proteomes" id="UP001605036"/>
    </source>
</evidence>
<evidence type="ECO:0000313" key="2">
    <source>
        <dbReference type="EMBL" id="KAL2609341.1"/>
    </source>
</evidence>
<organism evidence="2 3">
    <name type="scientific">Riccia fluitans</name>
    <dbReference type="NCBI Taxonomy" id="41844"/>
    <lineage>
        <taxon>Eukaryota</taxon>
        <taxon>Viridiplantae</taxon>
        <taxon>Streptophyta</taxon>
        <taxon>Embryophyta</taxon>
        <taxon>Marchantiophyta</taxon>
        <taxon>Marchantiopsida</taxon>
        <taxon>Marchantiidae</taxon>
        <taxon>Marchantiales</taxon>
        <taxon>Ricciaceae</taxon>
        <taxon>Riccia</taxon>
    </lineage>
</organism>
<dbReference type="AlphaFoldDB" id="A0ABD1XN50"/>
<comment type="caution">
    <text evidence="2">The sequence shown here is derived from an EMBL/GenBank/DDBJ whole genome shotgun (WGS) entry which is preliminary data.</text>
</comment>
<gene>
    <name evidence="2" type="ORF">R1flu_027914</name>
</gene>
<dbReference type="Proteomes" id="UP001605036">
    <property type="component" value="Unassembled WGS sequence"/>
</dbReference>
<accession>A0ABD1XN50</accession>